<dbReference type="InterPro" id="IPR050861">
    <property type="entry name" value="Dihydroxyacetone_Kinase"/>
</dbReference>
<dbReference type="InterPro" id="IPR012737">
    <property type="entry name" value="DhaK_L_YcgS"/>
</dbReference>
<dbReference type="InterPro" id="IPR036117">
    <property type="entry name" value="DhaL_dom_sf"/>
</dbReference>
<organism evidence="4 5">
    <name type="scientific">Rhodovibrio sodomensis</name>
    <dbReference type="NCBI Taxonomy" id="1088"/>
    <lineage>
        <taxon>Bacteria</taxon>
        <taxon>Pseudomonadati</taxon>
        <taxon>Pseudomonadota</taxon>
        <taxon>Alphaproteobacteria</taxon>
        <taxon>Rhodospirillales</taxon>
        <taxon>Rhodovibrionaceae</taxon>
        <taxon>Rhodovibrio</taxon>
    </lineage>
</organism>
<keyword evidence="2 4" id="KW-0418">Kinase</keyword>
<reference evidence="4 5" key="1">
    <citation type="journal article" date="2020" name="Microorganisms">
        <title>Osmotic Adaptation and Compatible Solute Biosynthesis of Phototrophic Bacteria as Revealed from Genome Analyses.</title>
        <authorList>
            <person name="Imhoff J.F."/>
            <person name="Rahn T."/>
            <person name="Kunzel S."/>
            <person name="Keller A."/>
            <person name="Neulinger S.C."/>
        </authorList>
    </citation>
    <scope>NUCLEOTIDE SEQUENCE [LARGE SCALE GENOMIC DNA]</scope>
    <source>
        <strain evidence="4 5">DSM 9895</strain>
    </source>
</reference>
<proteinExistence type="predicted"/>
<sequence length="215" mass="22071">MPADATPPAWHRAAIDACVATIAAEADTLTELDSAIGDGDHGTNLKRGFDALAAEADTLADQPTGAMLQRAGTTLANKVGGASGALYGSLLMMMGRQLGGRPLDPATLAEALGQGVEMVKKRGRAEAGEKTLLDVLVPVQRELDRAVDAGEGDRADLAHRLRACADNALESTRAMTATKGRASYLGERSAGHLDPGAASACLLIGALADLAEDRT</sequence>
<keyword evidence="5" id="KW-1185">Reference proteome</keyword>
<accession>A0ABS1DJF6</accession>
<dbReference type="PANTHER" id="PTHR28629">
    <property type="entry name" value="TRIOKINASE/FMN CYCLASE"/>
    <property type="match status" value="1"/>
</dbReference>
<name>A0ABS1DJF6_9PROT</name>
<dbReference type="NCBIfam" id="TIGR02365">
    <property type="entry name" value="dha_L_ycgS"/>
    <property type="match status" value="1"/>
</dbReference>
<evidence type="ECO:0000259" key="3">
    <source>
        <dbReference type="PROSITE" id="PS51480"/>
    </source>
</evidence>
<dbReference type="GO" id="GO:0016301">
    <property type="term" value="F:kinase activity"/>
    <property type="evidence" value="ECO:0007669"/>
    <property type="project" value="UniProtKB-KW"/>
</dbReference>
<comment type="caution">
    <text evidence="4">The sequence shown here is derived from an EMBL/GenBank/DDBJ whole genome shotgun (WGS) entry which is preliminary data.</text>
</comment>
<evidence type="ECO:0000313" key="4">
    <source>
        <dbReference type="EMBL" id="MBK1670636.1"/>
    </source>
</evidence>
<dbReference type="Proteomes" id="UP001296873">
    <property type="component" value="Unassembled WGS sequence"/>
</dbReference>
<dbReference type="EMBL" id="NRRL01000105">
    <property type="protein sequence ID" value="MBK1670636.1"/>
    <property type="molecule type" value="Genomic_DNA"/>
</dbReference>
<dbReference type="Gene3D" id="1.25.40.340">
    <property type="match status" value="1"/>
</dbReference>
<keyword evidence="1" id="KW-0808">Transferase</keyword>
<dbReference type="SUPFAM" id="SSF101473">
    <property type="entry name" value="DhaL-like"/>
    <property type="match status" value="1"/>
</dbReference>
<feature type="domain" description="DhaL" evidence="3">
    <location>
        <begin position="9"/>
        <end position="209"/>
    </location>
</feature>
<gene>
    <name evidence="4" type="primary">dhaL</name>
    <name evidence="4" type="ORF">CKO28_21680</name>
</gene>
<evidence type="ECO:0000256" key="1">
    <source>
        <dbReference type="ARBA" id="ARBA00022679"/>
    </source>
</evidence>
<dbReference type="InterPro" id="IPR004007">
    <property type="entry name" value="DhaL_dom"/>
</dbReference>
<protein>
    <submittedName>
        <fullName evidence="4">Dihydroxyacetone kinase subunit L</fullName>
    </submittedName>
</protein>
<dbReference type="Pfam" id="PF02734">
    <property type="entry name" value="Dak2"/>
    <property type="match status" value="1"/>
</dbReference>
<evidence type="ECO:0000256" key="2">
    <source>
        <dbReference type="ARBA" id="ARBA00022777"/>
    </source>
</evidence>
<evidence type="ECO:0000313" key="5">
    <source>
        <dbReference type="Proteomes" id="UP001296873"/>
    </source>
</evidence>
<dbReference type="SMART" id="SM01120">
    <property type="entry name" value="Dak2"/>
    <property type="match status" value="1"/>
</dbReference>
<dbReference type="PANTHER" id="PTHR28629:SF4">
    <property type="entry name" value="TRIOKINASE_FMN CYCLASE"/>
    <property type="match status" value="1"/>
</dbReference>
<dbReference type="RefSeq" id="WP_200343079.1">
    <property type="nucleotide sequence ID" value="NZ_NRRL01000105.1"/>
</dbReference>
<dbReference type="PROSITE" id="PS51480">
    <property type="entry name" value="DHAL"/>
    <property type="match status" value="1"/>
</dbReference>